<dbReference type="InterPro" id="IPR002577">
    <property type="entry name" value="HTH_HxlR"/>
</dbReference>
<evidence type="ECO:0000256" key="3">
    <source>
        <dbReference type="ARBA" id="ARBA00023163"/>
    </source>
</evidence>
<evidence type="ECO:0000259" key="5">
    <source>
        <dbReference type="PROSITE" id="PS51118"/>
    </source>
</evidence>
<dbReference type="SUPFAM" id="SSF46785">
    <property type="entry name" value="Winged helix' DNA-binding domain"/>
    <property type="match status" value="1"/>
</dbReference>
<sequence length="184" mass="20450">MRRTSFADWSCSVARVVDLLGDQWTLLVLRQAYLGTRRFEAFHEELGIARNTLTERLDRLTSAGVLARVRYQERPDRYEYALTEMGRDFFPALAAIIRWGDRWLDGGEGPPMVLRHRDCGHATAAVVRCAECDGELDVRGVRVEPGPGMDADTAAAFLARAERARARRASTGPEDGGARSVEGV</sequence>
<feature type="region of interest" description="Disordered" evidence="4">
    <location>
        <begin position="165"/>
        <end position="184"/>
    </location>
</feature>
<feature type="domain" description="HTH hxlR-type" evidence="5">
    <location>
        <begin position="11"/>
        <end position="108"/>
    </location>
</feature>
<dbReference type="STRING" id="1193682.BJP25_01985"/>
<evidence type="ECO:0000256" key="4">
    <source>
        <dbReference type="SAM" id="MobiDB-lite"/>
    </source>
</evidence>
<evidence type="ECO:0000256" key="1">
    <source>
        <dbReference type="ARBA" id="ARBA00023015"/>
    </source>
</evidence>
<name>A0A1Q9LCT6_9PSEU</name>
<protein>
    <recommendedName>
        <fullName evidence="5">HTH hxlR-type domain-containing protein</fullName>
    </recommendedName>
</protein>
<dbReference type="RefSeq" id="WP_084794631.1">
    <property type="nucleotide sequence ID" value="NZ_MKQR01000028.1"/>
</dbReference>
<dbReference type="Pfam" id="PF01638">
    <property type="entry name" value="HxlR"/>
    <property type="match status" value="1"/>
</dbReference>
<dbReference type="Proteomes" id="UP000186040">
    <property type="component" value="Unassembled WGS sequence"/>
</dbReference>
<dbReference type="GO" id="GO:0003677">
    <property type="term" value="F:DNA binding"/>
    <property type="evidence" value="ECO:0007669"/>
    <property type="project" value="UniProtKB-KW"/>
</dbReference>
<dbReference type="OrthoDB" id="5181972at2"/>
<dbReference type="EMBL" id="MKQR01000028">
    <property type="protein sequence ID" value="OLR89816.1"/>
    <property type="molecule type" value="Genomic_DNA"/>
</dbReference>
<gene>
    <name evidence="6" type="ORF">BJP25_01985</name>
</gene>
<keyword evidence="1" id="KW-0805">Transcription regulation</keyword>
<dbReference type="InterPro" id="IPR036388">
    <property type="entry name" value="WH-like_DNA-bd_sf"/>
</dbReference>
<accession>A0A1Q9LCT6</accession>
<evidence type="ECO:0000256" key="2">
    <source>
        <dbReference type="ARBA" id="ARBA00023125"/>
    </source>
</evidence>
<evidence type="ECO:0000313" key="6">
    <source>
        <dbReference type="EMBL" id="OLR89816.1"/>
    </source>
</evidence>
<dbReference type="PANTHER" id="PTHR33204:SF36">
    <property type="entry name" value="TRANSCRIPTIONAL REGULATORY PROTEIN"/>
    <property type="match status" value="1"/>
</dbReference>
<organism evidence="6 7">
    <name type="scientific">Actinokineospora bangkokensis</name>
    <dbReference type="NCBI Taxonomy" id="1193682"/>
    <lineage>
        <taxon>Bacteria</taxon>
        <taxon>Bacillati</taxon>
        <taxon>Actinomycetota</taxon>
        <taxon>Actinomycetes</taxon>
        <taxon>Pseudonocardiales</taxon>
        <taxon>Pseudonocardiaceae</taxon>
        <taxon>Actinokineospora</taxon>
    </lineage>
</organism>
<keyword evidence="7" id="KW-1185">Reference proteome</keyword>
<comment type="caution">
    <text evidence="6">The sequence shown here is derived from an EMBL/GenBank/DDBJ whole genome shotgun (WGS) entry which is preliminary data.</text>
</comment>
<dbReference type="PROSITE" id="PS51118">
    <property type="entry name" value="HTH_HXLR"/>
    <property type="match status" value="1"/>
</dbReference>
<keyword evidence="2" id="KW-0238">DNA-binding</keyword>
<dbReference type="AlphaFoldDB" id="A0A1Q9LCT6"/>
<reference evidence="6 7" key="1">
    <citation type="submission" date="2016-10" db="EMBL/GenBank/DDBJ databases">
        <title>The Draft Genome Sequence of Actinokineospora bangkokensis 44EHWT reveals the biosynthetic pathway of antifungal compounds Thailandins with unusual extender unit butylmalonyl-CoA.</title>
        <authorList>
            <person name="Greule A."/>
            <person name="Intra B."/>
            <person name="Flemming S."/>
            <person name="Rommel M.G."/>
            <person name="Panbangred W."/>
            <person name="Bechthold A."/>
        </authorList>
    </citation>
    <scope>NUCLEOTIDE SEQUENCE [LARGE SCALE GENOMIC DNA]</scope>
    <source>
        <strain evidence="6 7">44EHW</strain>
    </source>
</reference>
<evidence type="ECO:0000313" key="7">
    <source>
        <dbReference type="Proteomes" id="UP000186040"/>
    </source>
</evidence>
<dbReference type="InterPro" id="IPR036390">
    <property type="entry name" value="WH_DNA-bd_sf"/>
</dbReference>
<keyword evidence="3" id="KW-0804">Transcription</keyword>
<dbReference type="Gene3D" id="1.10.10.10">
    <property type="entry name" value="Winged helix-like DNA-binding domain superfamily/Winged helix DNA-binding domain"/>
    <property type="match status" value="1"/>
</dbReference>
<proteinExistence type="predicted"/>
<dbReference type="PANTHER" id="PTHR33204">
    <property type="entry name" value="TRANSCRIPTIONAL REGULATOR, MARR FAMILY"/>
    <property type="match status" value="1"/>
</dbReference>